<dbReference type="InterPro" id="IPR001932">
    <property type="entry name" value="PPM-type_phosphatase-like_dom"/>
</dbReference>
<sequence>MAVIRDRDVRRMLAGLLAESHVMSFEDLPDGIAKHAAAAGFAETLVYLGDLQRDVLRLVTGKGLDAAREPEGHQAEFPVEGTVAGRAYQYGDITAAADSSGPAYRWWVPLLDGTERLGVLHLRTATDDQETREAMFALASLVAMLVVGARDTSDSHARLTRVKPMNVAAEMQWQLMPPRTYVDGHVSIAALMEPAYEVSGDAYDYATAGDVVHLSLFDAMGHDTAAGLTANLAVGACRNHRRQGTGLADLGDAIERVLLGQFRGDRYATGVLAELDVTTGVLTWTNRAHLPPVVIRGGRWTTLLACPPAHPMGSDLALPTTVCREQLQPGDRIVLYTDGITEARNAAGEEFGETAFLDFLIRHHSDELPAAETLRRLMRTLLAHHEGRFQDDATILLCEWFGPTNRSTRSVAAVAGLPRTEV</sequence>
<evidence type="ECO:0000259" key="2">
    <source>
        <dbReference type="SMART" id="SM00331"/>
    </source>
</evidence>
<dbReference type="Proteomes" id="UP000326178">
    <property type="component" value="Chromosome"/>
</dbReference>
<gene>
    <name evidence="3" type="ORF">CP967_23960</name>
</gene>
<dbReference type="SMART" id="SM00331">
    <property type="entry name" value="PP2C_SIG"/>
    <property type="match status" value="1"/>
</dbReference>
<protein>
    <submittedName>
        <fullName evidence="3">Serine/threonine-protein phosphatase</fullName>
    </submittedName>
</protein>
<dbReference type="Gene3D" id="3.60.40.10">
    <property type="entry name" value="PPM-type phosphatase domain"/>
    <property type="match status" value="1"/>
</dbReference>
<evidence type="ECO:0000313" key="3">
    <source>
        <dbReference type="EMBL" id="QEU76720.1"/>
    </source>
</evidence>
<dbReference type="AlphaFoldDB" id="A0A5J6FPE3"/>
<dbReference type="SUPFAM" id="SSF81606">
    <property type="entry name" value="PP2C-like"/>
    <property type="match status" value="1"/>
</dbReference>
<dbReference type="InterPro" id="IPR052016">
    <property type="entry name" value="Bact_Sigma-Reg"/>
</dbReference>
<dbReference type="GO" id="GO:0016791">
    <property type="term" value="F:phosphatase activity"/>
    <property type="evidence" value="ECO:0007669"/>
    <property type="project" value="TreeGrafter"/>
</dbReference>
<accession>A0A5J6FPE3</accession>
<evidence type="ECO:0000313" key="4">
    <source>
        <dbReference type="Proteomes" id="UP000326178"/>
    </source>
</evidence>
<feature type="domain" description="PPM-type phosphatase" evidence="2">
    <location>
        <begin position="183"/>
        <end position="400"/>
    </location>
</feature>
<dbReference type="PANTHER" id="PTHR43156">
    <property type="entry name" value="STAGE II SPORULATION PROTEIN E-RELATED"/>
    <property type="match status" value="1"/>
</dbReference>
<proteinExistence type="predicted"/>
<dbReference type="PANTHER" id="PTHR43156:SF2">
    <property type="entry name" value="STAGE II SPORULATION PROTEIN E"/>
    <property type="match status" value="1"/>
</dbReference>
<evidence type="ECO:0000256" key="1">
    <source>
        <dbReference type="ARBA" id="ARBA00022801"/>
    </source>
</evidence>
<dbReference type="EMBL" id="CP023702">
    <property type="protein sequence ID" value="QEU76720.1"/>
    <property type="molecule type" value="Genomic_DNA"/>
</dbReference>
<dbReference type="Gene3D" id="3.30.450.40">
    <property type="match status" value="1"/>
</dbReference>
<dbReference type="KEGG" id="snk:CP967_23960"/>
<name>A0A5J6FPE3_9ACTN</name>
<dbReference type="Pfam" id="PF07228">
    <property type="entry name" value="SpoIIE"/>
    <property type="match status" value="1"/>
</dbReference>
<dbReference type="InterPro" id="IPR029016">
    <property type="entry name" value="GAF-like_dom_sf"/>
</dbReference>
<organism evidence="3 4">
    <name type="scientific">Streptomyces nitrosporeus</name>
    <dbReference type="NCBI Taxonomy" id="28894"/>
    <lineage>
        <taxon>Bacteria</taxon>
        <taxon>Bacillati</taxon>
        <taxon>Actinomycetota</taxon>
        <taxon>Actinomycetes</taxon>
        <taxon>Kitasatosporales</taxon>
        <taxon>Streptomycetaceae</taxon>
        <taxon>Streptomyces</taxon>
    </lineage>
</organism>
<keyword evidence="1" id="KW-0378">Hydrolase</keyword>
<dbReference type="InterPro" id="IPR036457">
    <property type="entry name" value="PPM-type-like_dom_sf"/>
</dbReference>
<dbReference type="OrthoDB" id="4935951at2"/>
<reference evidence="3 4" key="1">
    <citation type="submission" date="2017-09" db="EMBL/GenBank/DDBJ databases">
        <authorList>
            <person name="Lee N."/>
            <person name="Cho B.-K."/>
        </authorList>
    </citation>
    <scope>NUCLEOTIDE SEQUENCE [LARGE SCALE GENOMIC DNA]</scope>
    <source>
        <strain evidence="3 4">ATCC 12769</strain>
    </source>
</reference>
<keyword evidence="4" id="KW-1185">Reference proteome</keyword>